<feature type="signal peptide" evidence="1">
    <location>
        <begin position="1"/>
        <end position="16"/>
    </location>
</feature>
<organism evidence="2">
    <name type="scientific">Anoplophora chinensis</name>
    <name type="common">Citrus longhorn beetle</name>
    <dbReference type="NCBI Taxonomy" id="217632"/>
    <lineage>
        <taxon>Eukaryota</taxon>
        <taxon>Metazoa</taxon>
        <taxon>Ecdysozoa</taxon>
        <taxon>Arthropoda</taxon>
        <taxon>Hexapoda</taxon>
        <taxon>Insecta</taxon>
        <taxon>Pterygota</taxon>
        <taxon>Neoptera</taxon>
        <taxon>Endopterygota</taxon>
        <taxon>Coleoptera</taxon>
        <taxon>Polyphaga</taxon>
        <taxon>Cucujiformia</taxon>
        <taxon>Chrysomeloidea</taxon>
        <taxon>Cerambycidae</taxon>
        <taxon>Lamiinae</taxon>
        <taxon>Lamiini</taxon>
        <taxon>Anoplophora</taxon>
    </lineage>
</organism>
<name>A0A2H4ZB44_ANOCN</name>
<dbReference type="InterPro" id="IPR006170">
    <property type="entry name" value="PBP/GOBP"/>
</dbReference>
<dbReference type="SUPFAM" id="SSF47565">
    <property type="entry name" value="Insect pheromone/odorant-binding proteins"/>
    <property type="match status" value="1"/>
</dbReference>
<sequence>MKTVFVFLCVIVGILAQDKPKLIAEEQMLEHIHDECQADPKTFADHDLLHNLAANIDNPQVGAHMLCESTKVGLQKENGELDIETIKSKIGLSVADPNRVEFLVKECAVKKNTPEKTAINLFMCLDKNGVTYFHEF</sequence>
<protein>
    <submittedName>
        <fullName evidence="2">Odorant-binding protein</fullName>
    </submittedName>
</protein>
<reference evidence="2" key="1">
    <citation type="journal article" date="2017" name="Sci. Rep.">
        <title>Antennal transcriptome analysis and expression profiles of olfactory genes in Anoplophora chinensis.</title>
        <authorList>
            <person name="Wang J."/>
            <person name="Hu P."/>
            <person name="Gao P."/>
            <person name="Tao J."/>
            <person name="Luo Y."/>
        </authorList>
    </citation>
    <scope>NUCLEOTIDE SEQUENCE</scope>
</reference>
<accession>A0A2H4ZB44</accession>
<feature type="chain" id="PRO_5014148135" evidence="1">
    <location>
        <begin position="17"/>
        <end position="136"/>
    </location>
</feature>
<dbReference type="GO" id="GO:0005549">
    <property type="term" value="F:odorant binding"/>
    <property type="evidence" value="ECO:0007669"/>
    <property type="project" value="InterPro"/>
</dbReference>
<evidence type="ECO:0000313" key="2">
    <source>
        <dbReference type="EMBL" id="AUF72985.1"/>
    </source>
</evidence>
<dbReference type="CDD" id="cd23992">
    <property type="entry name" value="PBP_GOBP"/>
    <property type="match status" value="1"/>
</dbReference>
<dbReference type="EMBL" id="MF975409">
    <property type="protein sequence ID" value="AUF72985.1"/>
    <property type="molecule type" value="mRNA"/>
</dbReference>
<dbReference type="AlphaFoldDB" id="A0A2H4ZB44"/>
<dbReference type="Pfam" id="PF01395">
    <property type="entry name" value="PBP_GOBP"/>
    <property type="match status" value="1"/>
</dbReference>
<evidence type="ECO:0000256" key="1">
    <source>
        <dbReference type="SAM" id="SignalP"/>
    </source>
</evidence>
<dbReference type="Gene3D" id="1.10.238.20">
    <property type="entry name" value="Pheromone/general odorant binding protein domain"/>
    <property type="match status" value="1"/>
</dbReference>
<proteinExistence type="evidence at transcript level"/>
<dbReference type="InterPro" id="IPR036728">
    <property type="entry name" value="PBP_GOBP_sf"/>
</dbReference>
<keyword evidence="1" id="KW-0732">Signal</keyword>